<organism evidence="1 2">
    <name type="scientific">Serratia sp. (strain ATCC 39006)</name>
    <name type="common">Prodigiosinella confusarubida</name>
    <dbReference type="NCBI Taxonomy" id="104623"/>
    <lineage>
        <taxon>Bacteria</taxon>
        <taxon>Pseudomonadati</taxon>
        <taxon>Pseudomonadota</taxon>
        <taxon>Gammaproteobacteria</taxon>
        <taxon>Enterobacterales</taxon>
        <taxon>Pectobacteriaceae</taxon>
        <taxon>Prodigiosinella</taxon>
    </lineage>
</organism>
<reference evidence="1 2" key="1">
    <citation type="journal article" date="2013" name="Genome Announc.">
        <title>Draft genome sequence of Serratia sp. strain ATCC 39006, a model bacterium for analysis of the biosynthesis and regulation of prodigiosin, a carbapenem, and gas vesicles.</title>
        <authorList>
            <person name="Fineran P.C."/>
            <person name="Iglesias Cans M.C."/>
            <person name="Ramsay J.P."/>
            <person name="Wilf N.M."/>
            <person name="Cossyleon D."/>
            <person name="McNeil M.B."/>
            <person name="Williamson N.R."/>
            <person name="Monson R.E."/>
            <person name="Becher S.A."/>
            <person name="Stanton J.A."/>
            <person name="Brugger K."/>
            <person name="Brown S.D."/>
            <person name="Salmond G.P."/>
        </authorList>
    </citation>
    <scope>NUCLEOTIDE SEQUENCE [LARGE SCALE GENOMIC DNA]</scope>
    <source>
        <strain evidence="2">ATCC 39006 / SC 11482</strain>
    </source>
</reference>
<dbReference type="Proteomes" id="UP000017700">
    <property type="component" value="Chromosome"/>
</dbReference>
<keyword evidence="2" id="KW-1185">Reference proteome</keyword>
<accession>A0A2I5TG74</accession>
<sequence>MSPPGKLSEIIRAGNANSSGKRDFSRMAIGCDRCARQCWAAWFVSEIKMAVSSLFGRGRLAAETEEEYKCRKVSFHFIEE</sequence>
<evidence type="ECO:0000313" key="2">
    <source>
        <dbReference type="Proteomes" id="UP000017700"/>
    </source>
</evidence>
<gene>
    <name evidence="1" type="ORF">Ser39006_005170</name>
</gene>
<evidence type="ECO:0000313" key="1">
    <source>
        <dbReference type="EMBL" id="AUH03575.1"/>
    </source>
</evidence>
<name>A0A2I5TG74_SERS3</name>
<dbReference type="EMBL" id="CP025084">
    <property type="protein sequence ID" value="AUH03575.1"/>
    <property type="molecule type" value="Genomic_DNA"/>
</dbReference>
<dbReference type="AlphaFoldDB" id="A0A2I5TG74"/>
<protein>
    <submittedName>
        <fullName evidence="1">Uncharacterized protein</fullName>
    </submittedName>
</protein>
<dbReference type="KEGG" id="sera:Ser39006_005170"/>
<proteinExistence type="predicted"/>